<organism evidence="7 8">
    <name type="scientific">Corynebacterium doosanense CAU 212 = DSM 45436</name>
    <dbReference type="NCBI Taxonomy" id="558173"/>
    <lineage>
        <taxon>Bacteria</taxon>
        <taxon>Bacillati</taxon>
        <taxon>Actinomycetota</taxon>
        <taxon>Actinomycetes</taxon>
        <taxon>Mycobacteriales</taxon>
        <taxon>Corynebacteriaceae</taxon>
        <taxon>Corynebacterium</taxon>
    </lineage>
</organism>
<dbReference type="OrthoDB" id="9790913at2"/>
<comment type="similarity">
    <text evidence="6">Belongs to the truncated hemoglobin family. Group II subfamily.</text>
</comment>
<keyword evidence="8" id="KW-1185">Reference proteome</keyword>
<evidence type="ECO:0000256" key="2">
    <source>
        <dbReference type="ARBA" id="ARBA00022448"/>
    </source>
</evidence>
<dbReference type="Gene3D" id="1.10.490.10">
    <property type="entry name" value="Globins"/>
    <property type="match status" value="1"/>
</dbReference>
<proteinExistence type="inferred from homology"/>
<dbReference type="GO" id="GO:0046872">
    <property type="term" value="F:metal ion binding"/>
    <property type="evidence" value="ECO:0007669"/>
    <property type="project" value="UniProtKB-KW"/>
</dbReference>
<dbReference type="GO" id="GO:0019825">
    <property type="term" value="F:oxygen binding"/>
    <property type="evidence" value="ECO:0007669"/>
    <property type="project" value="InterPro"/>
</dbReference>
<comment type="cofactor">
    <cofactor evidence="1">
        <name>heme</name>
        <dbReference type="ChEBI" id="CHEBI:30413"/>
    </cofactor>
</comment>
<dbReference type="eggNOG" id="COG2346">
    <property type="taxonomic scope" value="Bacteria"/>
</dbReference>
<dbReference type="SUPFAM" id="SSF46458">
    <property type="entry name" value="Globin-like"/>
    <property type="match status" value="1"/>
</dbReference>
<dbReference type="EMBL" id="CP006764">
    <property type="protein sequence ID" value="AIT61689.1"/>
    <property type="molecule type" value="Genomic_DNA"/>
</dbReference>
<keyword evidence="4" id="KW-0479">Metal-binding</keyword>
<evidence type="ECO:0000256" key="1">
    <source>
        <dbReference type="ARBA" id="ARBA00001971"/>
    </source>
</evidence>
<dbReference type="Pfam" id="PF01152">
    <property type="entry name" value="Bac_globin"/>
    <property type="match status" value="1"/>
</dbReference>
<keyword evidence="2" id="KW-0813">Transport</keyword>
<dbReference type="PROSITE" id="PS01213">
    <property type="entry name" value="GLOBIN_FAM_2"/>
    <property type="match status" value="1"/>
</dbReference>
<dbReference type="AlphaFoldDB" id="A0A097IHT8"/>
<dbReference type="InterPro" id="IPR001486">
    <property type="entry name" value="Hemoglobin_trunc"/>
</dbReference>
<protein>
    <submittedName>
        <fullName evidence="7">Hemin receptor</fullName>
    </submittedName>
</protein>
<evidence type="ECO:0000256" key="5">
    <source>
        <dbReference type="ARBA" id="ARBA00023004"/>
    </source>
</evidence>
<sequence length="129" mass="15255">MTSDTMYDAIGGEPTFRKLVRGFYAQVPDDDILGPMYPEDDMSGAEDRLFWFLCQYWGGPRTYQEKRGNPMLRKRHFPFEIDSAAAFRWLELMQRSLDQIDAETINDEQRAAIWNHMERVAYMMINKDD</sequence>
<evidence type="ECO:0000256" key="4">
    <source>
        <dbReference type="ARBA" id="ARBA00022723"/>
    </source>
</evidence>
<evidence type="ECO:0000313" key="8">
    <source>
        <dbReference type="Proteomes" id="UP000029914"/>
    </source>
</evidence>
<accession>A0A097IHT8</accession>
<keyword evidence="7" id="KW-0675">Receptor</keyword>
<dbReference type="InterPro" id="IPR044203">
    <property type="entry name" value="GlbO/GLB3-like"/>
</dbReference>
<dbReference type="InterPro" id="IPR019795">
    <property type="entry name" value="Globin_bac-like_CS"/>
</dbReference>
<dbReference type="CDD" id="cd14771">
    <property type="entry name" value="TrHb2_Mt-trHbO-like_O"/>
    <property type="match status" value="1"/>
</dbReference>
<dbReference type="PANTHER" id="PTHR47366">
    <property type="entry name" value="TWO-ON-TWO HEMOGLOBIN-3"/>
    <property type="match status" value="1"/>
</dbReference>
<reference evidence="7 8" key="1">
    <citation type="submission" date="2013-09" db="EMBL/GenBank/DDBJ databases">
        <title>Complete genome sequence of Corynebacterium doosanense CAU 212(T) (=DSM 45436(T)), isolated from activated sludge.</title>
        <authorList>
            <person name="Schaffert L."/>
            <person name="Albersmeier A."/>
            <person name="Kalinowski J."/>
            <person name="Ruckert C."/>
        </authorList>
    </citation>
    <scope>NUCLEOTIDE SEQUENCE [LARGE SCALE GENOMIC DNA]</scope>
    <source>
        <strain evidence="7 8">CAU 212</strain>
    </source>
</reference>
<evidence type="ECO:0000256" key="3">
    <source>
        <dbReference type="ARBA" id="ARBA00022617"/>
    </source>
</evidence>
<gene>
    <name evidence="7" type="ORF">CDOO_10725</name>
</gene>
<keyword evidence="5" id="KW-0408">Iron</keyword>
<dbReference type="InterPro" id="IPR012292">
    <property type="entry name" value="Globin/Proto"/>
</dbReference>
<evidence type="ECO:0000313" key="7">
    <source>
        <dbReference type="EMBL" id="AIT61689.1"/>
    </source>
</evidence>
<dbReference type="GO" id="GO:0005344">
    <property type="term" value="F:oxygen carrier activity"/>
    <property type="evidence" value="ECO:0007669"/>
    <property type="project" value="InterPro"/>
</dbReference>
<dbReference type="HOGENOM" id="CLU_103526_3_0_11"/>
<dbReference type="RefSeq" id="WP_018020614.1">
    <property type="nucleotide sequence ID" value="NZ_AQUX01000001.1"/>
</dbReference>
<dbReference type="Proteomes" id="UP000029914">
    <property type="component" value="Chromosome"/>
</dbReference>
<dbReference type="GO" id="GO:0020037">
    <property type="term" value="F:heme binding"/>
    <property type="evidence" value="ECO:0007669"/>
    <property type="project" value="InterPro"/>
</dbReference>
<dbReference type="InterPro" id="IPR009050">
    <property type="entry name" value="Globin-like_sf"/>
</dbReference>
<evidence type="ECO:0000256" key="6">
    <source>
        <dbReference type="ARBA" id="ARBA00034496"/>
    </source>
</evidence>
<dbReference type="KEGG" id="cdo:CDOO_10725"/>
<dbReference type="STRING" id="558173.CDOO_10725"/>
<keyword evidence="3" id="KW-0349">Heme</keyword>
<name>A0A097IHT8_9CORY</name>
<dbReference type="PANTHER" id="PTHR47366:SF1">
    <property type="entry name" value="TWO-ON-TWO HEMOGLOBIN-3"/>
    <property type="match status" value="1"/>
</dbReference>